<reference evidence="5" key="1">
    <citation type="submission" date="2020-02" db="EMBL/GenBank/DDBJ databases">
        <authorList>
            <person name="Shen X.-R."/>
            <person name="Zhang Y.-X."/>
        </authorList>
    </citation>
    <scope>NUCLEOTIDE SEQUENCE</scope>
    <source>
        <strain evidence="5">SYP-B3998</strain>
    </source>
</reference>
<organism evidence="5">
    <name type="scientific">Paenibacillus sp. SYP-B3998</name>
    <dbReference type="NCBI Taxonomy" id="2678564"/>
    <lineage>
        <taxon>Bacteria</taxon>
        <taxon>Bacillati</taxon>
        <taxon>Bacillota</taxon>
        <taxon>Bacilli</taxon>
        <taxon>Bacillales</taxon>
        <taxon>Paenibacillaceae</taxon>
        <taxon>Paenibacillus</taxon>
    </lineage>
</organism>
<evidence type="ECO:0000313" key="5">
    <source>
        <dbReference type="EMBL" id="NEW04746.1"/>
    </source>
</evidence>
<name>A0A6G3ZRB2_9BACL</name>
<comment type="caution">
    <text evidence="5">The sequence shown here is derived from an EMBL/GenBank/DDBJ whole genome shotgun (WGS) entry which is preliminary data.</text>
</comment>
<dbReference type="PANTHER" id="PTHR42951:SF15">
    <property type="entry name" value="METALLO-BETA-LACTAMASE SUPERFAMILY PROTEIN"/>
    <property type="match status" value="1"/>
</dbReference>
<dbReference type="Pfam" id="PF00753">
    <property type="entry name" value="Lactamase_B"/>
    <property type="match status" value="1"/>
</dbReference>
<dbReference type="SUPFAM" id="SSF56281">
    <property type="entry name" value="Metallo-hydrolase/oxidoreductase"/>
    <property type="match status" value="1"/>
</dbReference>
<dbReference type="AlphaFoldDB" id="A0A6G3ZRB2"/>
<evidence type="ECO:0000256" key="3">
    <source>
        <dbReference type="ARBA" id="ARBA00048505"/>
    </source>
</evidence>
<evidence type="ECO:0000259" key="4">
    <source>
        <dbReference type="SMART" id="SM00849"/>
    </source>
</evidence>
<comment type="function">
    <text evidence="2">Counteracts the endogenous Pycsar antiviral defense system. Phosphodiesterase that enables metal-dependent hydrolysis of host cyclic nucleotide Pycsar defense signals such as cCMP and cUMP.</text>
</comment>
<dbReference type="Gene3D" id="3.60.15.10">
    <property type="entry name" value="Ribonuclease Z/Hydroxyacylglutathione hydrolase-like"/>
    <property type="match status" value="1"/>
</dbReference>
<sequence>MNMTVEVKLLKMEVQAFGHMLSLYPLLIWDGEDAVLVDTGMPGMERQIMKAIEDAGVPLSKLKSILLTHHDIDHIGSLPAIIEQNAAKIMVYAHELERPYIEGLKPLMKMDLSQPSLQQRLQSLPPEAREKTEALCMNPPKAPVNKLVAGGDIIPLCGGIYVIETPGHTLGHISFYLPKSKTLIAGDAMIAAEGRLKAPKPADTPDMKQAVQSLERLKAYEIETVICYHGGLFQGDVQGEIDKILVETIV</sequence>
<dbReference type="SMART" id="SM00849">
    <property type="entry name" value="Lactamase_B"/>
    <property type="match status" value="1"/>
</dbReference>
<dbReference type="InterPro" id="IPR001279">
    <property type="entry name" value="Metallo-B-lactamas"/>
</dbReference>
<dbReference type="GO" id="GO:0016787">
    <property type="term" value="F:hydrolase activity"/>
    <property type="evidence" value="ECO:0007669"/>
    <property type="project" value="UniProtKB-KW"/>
</dbReference>
<protein>
    <submittedName>
        <fullName evidence="5">MBL fold metallo-hydrolase</fullName>
    </submittedName>
</protein>
<accession>A0A6G3ZRB2</accession>
<dbReference type="EMBL" id="JAAIKC010000001">
    <property type="protein sequence ID" value="NEW04746.1"/>
    <property type="molecule type" value="Genomic_DNA"/>
</dbReference>
<dbReference type="InterPro" id="IPR036866">
    <property type="entry name" value="RibonucZ/Hydroxyglut_hydro"/>
</dbReference>
<comment type="catalytic activity">
    <reaction evidence="1">
        <text>3',5'-cyclic CMP + H2O = CMP + H(+)</text>
        <dbReference type="Rhea" id="RHEA:72675"/>
        <dbReference type="ChEBI" id="CHEBI:15377"/>
        <dbReference type="ChEBI" id="CHEBI:15378"/>
        <dbReference type="ChEBI" id="CHEBI:58003"/>
        <dbReference type="ChEBI" id="CHEBI:60377"/>
    </reaction>
    <physiologicalReaction direction="left-to-right" evidence="1">
        <dbReference type="Rhea" id="RHEA:72676"/>
    </physiologicalReaction>
</comment>
<feature type="domain" description="Metallo-beta-lactamase" evidence="4">
    <location>
        <begin position="22"/>
        <end position="229"/>
    </location>
</feature>
<dbReference type="PANTHER" id="PTHR42951">
    <property type="entry name" value="METALLO-BETA-LACTAMASE DOMAIN-CONTAINING"/>
    <property type="match status" value="1"/>
</dbReference>
<comment type="catalytic activity">
    <reaction evidence="3">
        <text>3',5'-cyclic UMP + H2O = UMP + H(+)</text>
        <dbReference type="Rhea" id="RHEA:70575"/>
        <dbReference type="ChEBI" id="CHEBI:15377"/>
        <dbReference type="ChEBI" id="CHEBI:15378"/>
        <dbReference type="ChEBI" id="CHEBI:57865"/>
        <dbReference type="ChEBI" id="CHEBI:184387"/>
    </reaction>
    <physiologicalReaction direction="left-to-right" evidence="3">
        <dbReference type="Rhea" id="RHEA:70576"/>
    </physiologicalReaction>
</comment>
<dbReference type="RefSeq" id="WP_163940481.1">
    <property type="nucleotide sequence ID" value="NZ_JAAIKC010000001.1"/>
</dbReference>
<dbReference type="InterPro" id="IPR050855">
    <property type="entry name" value="NDM-1-like"/>
</dbReference>
<proteinExistence type="predicted"/>
<gene>
    <name evidence="5" type="ORF">GK047_01760</name>
</gene>
<dbReference type="CDD" id="cd07721">
    <property type="entry name" value="yflN-like_MBL-fold"/>
    <property type="match status" value="1"/>
</dbReference>
<evidence type="ECO:0000256" key="2">
    <source>
        <dbReference type="ARBA" id="ARBA00034301"/>
    </source>
</evidence>
<keyword evidence="5" id="KW-0378">Hydrolase</keyword>
<evidence type="ECO:0000256" key="1">
    <source>
        <dbReference type="ARBA" id="ARBA00034221"/>
    </source>
</evidence>